<dbReference type="InterPro" id="IPR001873">
    <property type="entry name" value="ENaC"/>
</dbReference>
<evidence type="ECO:0000256" key="12">
    <source>
        <dbReference type="ARBA" id="ARBA00023303"/>
    </source>
</evidence>
<evidence type="ECO:0000256" key="14">
    <source>
        <dbReference type="SAM" id="Phobius"/>
    </source>
</evidence>
<accession>A0AAV5TKD9</accession>
<evidence type="ECO:0000256" key="4">
    <source>
        <dbReference type="ARBA" id="ARBA00022461"/>
    </source>
</evidence>
<evidence type="ECO:0000256" key="5">
    <source>
        <dbReference type="ARBA" id="ARBA00022692"/>
    </source>
</evidence>
<dbReference type="PANTHER" id="PTHR11690">
    <property type="entry name" value="AMILORIDE-SENSITIVE SODIUM CHANNEL-RELATED"/>
    <property type="match status" value="1"/>
</dbReference>
<comment type="subcellular location">
    <subcellularLocation>
        <location evidence="1">Membrane</location>
        <topology evidence="1">Multi-pass membrane protein</topology>
    </subcellularLocation>
</comment>
<evidence type="ECO:0000256" key="6">
    <source>
        <dbReference type="ARBA" id="ARBA00022989"/>
    </source>
</evidence>
<evidence type="ECO:0000256" key="7">
    <source>
        <dbReference type="ARBA" id="ARBA00023053"/>
    </source>
</evidence>
<comment type="similarity">
    <text evidence="2 13">Belongs to the amiloride-sensitive sodium channel (TC 1.A.6) family.</text>
</comment>
<evidence type="ECO:0000313" key="15">
    <source>
        <dbReference type="EMBL" id="GMS94840.1"/>
    </source>
</evidence>
<feature type="non-terminal residue" evidence="15">
    <location>
        <position position="1"/>
    </location>
</feature>
<keyword evidence="10" id="KW-0325">Glycoprotein</keyword>
<dbReference type="AlphaFoldDB" id="A0AAV5TKD9"/>
<name>A0AAV5TKD9_9BILA</name>
<keyword evidence="4 13" id="KW-0894">Sodium channel</keyword>
<gene>
    <name evidence="15" type="ORF">PENTCL1PPCAC_17015</name>
</gene>
<keyword evidence="8 13" id="KW-0406">Ion transport</keyword>
<keyword evidence="9 14" id="KW-0472">Membrane</keyword>
<feature type="transmembrane region" description="Helical" evidence="14">
    <location>
        <begin position="6"/>
        <end position="27"/>
    </location>
</feature>
<keyword evidence="3 13" id="KW-0813">Transport</keyword>
<evidence type="ECO:0000256" key="10">
    <source>
        <dbReference type="ARBA" id="ARBA00023180"/>
    </source>
</evidence>
<keyword evidence="6 14" id="KW-1133">Transmembrane helix</keyword>
<keyword evidence="12 13" id="KW-0407">Ion channel</keyword>
<protein>
    <submittedName>
        <fullName evidence="15">Uncharacterized protein</fullName>
    </submittedName>
</protein>
<comment type="caution">
    <text evidence="15">The sequence shown here is derived from an EMBL/GenBank/DDBJ whole genome shotgun (WGS) entry which is preliminary data.</text>
</comment>
<reference evidence="15" key="1">
    <citation type="submission" date="2023-10" db="EMBL/GenBank/DDBJ databases">
        <title>Genome assembly of Pristionchus species.</title>
        <authorList>
            <person name="Yoshida K."/>
            <person name="Sommer R.J."/>
        </authorList>
    </citation>
    <scope>NUCLEOTIDE SEQUENCE</scope>
    <source>
        <strain evidence="15">RS0144</strain>
    </source>
</reference>
<keyword evidence="16" id="KW-1185">Reference proteome</keyword>
<evidence type="ECO:0000256" key="8">
    <source>
        <dbReference type="ARBA" id="ARBA00023065"/>
    </source>
</evidence>
<sequence length="77" mass="8713">AAIFTLIFFSMLFLFIFISVNCVLKYVKYPSSTDLSIKIQSQGFPRVSICNQNPMKRSAVDSEPSLAEISKLLTQFE</sequence>
<evidence type="ECO:0000256" key="11">
    <source>
        <dbReference type="ARBA" id="ARBA00023201"/>
    </source>
</evidence>
<dbReference type="Pfam" id="PF00858">
    <property type="entry name" value="ASC"/>
    <property type="match status" value="1"/>
</dbReference>
<evidence type="ECO:0000313" key="16">
    <source>
        <dbReference type="Proteomes" id="UP001432027"/>
    </source>
</evidence>
<evidence type="ECO:0000256" key="2">
    <source>
        <dbReference type="ARBA" id="ARBA00007193"/>
    </source>
</evidence>
<keyword evidence="11 13" id="KW-0739">Sodium transport</keyword>
<feature type="non-terminal residue" evidence="15">
    <location>
        <position position="77"/>
    </location>
</feature>
<dbReference type="EMBL" id="BTSX01000004">
    <property type="protein sequence ID" value="GMS94840.1"/>
    <property type="molecule type" value="Genomic_DNA"/>
</dbReference>
<dbReference type="Proteomes" id="UP001432027">
    <property type="component" value="Unassembled WGS sequence"/>
</dbReference>
<evidence type="ECO:0000256" key="13">
    <source>
        <dbReference type="RuleBase" id="RU000679"/>
    </source>
</evidence>
<keyword evidence="5 13" id="KW-0812">Transmembrane</keyword>
<proteinExistence type="inferred from homology"/>
<organism evidence="15 16">
    <name type="scientific">Pristionchus entomophagus</name>
    <dbReference type="NCBI Taxonomy" id="358040"/>
    <lineage>
        <taxon>Eukaryota</taxon>
        <taxon>Metazoa</taxon>
        <taxon>Ecdysozoa</taxon>
        <taxon>Nematoda</taxon>
        <taxon>Chromadorea</taxon>
        <taxon>Rhabditida</taxon>
        <taxon>Rhabditina</taxon>
        <taxon>Diplogasteromorpha</taxon>
        <taxon>Diplogasteroidea</taxon>
        <taxon>Neodiplogasteridae</taxon>
        <taxon>Pristionchus</taxon>
    </lineage>
</organism>
<dbReference type="PANTHER" id="PTHR11690:SF269">
    <property type="entry name" value="DEGENERIN-LIKE PROTEIN ASIC-2"/>
    <property type="match status" value="1"/>
</dbReference>
<keyword evidence="7" id="KW-0915">Sodium</keyword>
<evidence type="ECO:0000256" key="1">
    <source>
        <dbReference type="ARBA" id="ARBA00004141"/>
    </source>
</evidence>
<evidence type="ECO:0000256" key="9">
    <source>
        <dbReference type="ARBA" id="ARBA00023136"/>
    </source>
</evidence>
<dbReference type="GO" id="GO:0015280">
    <property type="term" value="F:ligand-gated sodium channel activity"/>
    <property type="evidence" value="ECO:0007669"/>
    <property type="project" value="TreeGrafter"/>
</dbReference>
<dbReference type="GO" id="GO:0005886">
    <property type="term" value="C:plasma membrane"/>
    <property type="evidence" value="ECO:0007669"/>
    <property type="project" value="TreeGrafter"/>
</dbReference>
<evidence type="ECO:0000256" key="3">
    <source>
        <dbReference type="ARBA" id="ARBA00022448"/>
    </source>
</evidence>